<keyword evidence="1" id="KW-0472">Membrane</keyword>
<gene>
    <name evidence="2" type="ORF">BN3087_910007</name>
</gene>
<accession>A0A0S4XR24</accession>
<name>A0A0S4XR24_9BACT</name>
<sequence length="89" mass="10547">MLAFKYIVTIFIIAVSALLIAYYLKLNYNYKQGYNKGRIDMALEVTNKINLNVNNNAFNNKEYKHFMSLKDIDLYIYEKNGCRTIVRHQ</sequence>
<organism evidence="2">
    <name type="scientific">Sulfurovum sp. enrichment culture clone C5</name>
    <dbReference type="NCBI Taxonomy" id="497650"/>
    <lineage>
        <taxon>Bacteria</taxon>
        <taxon>Pseudomonadati</taxon>
        <taxon>Campylobacterota</taxon>
        <taxon>Epsilonproteobacteria</taxon>
        <taxon>Campylobacterales</taxon>
        <taxon>Sulfurovaceae</taxon>
        <taxon>Sulfurovum</taxon>
        <taxon>environmental samples</taxon>
    </lineage>
</organism>
<feature type="transmembrane region" description="Helical" evidence="1">
    <location>
        <begin position="6"/>
        <end position="24"/>
    </location>
</feature>
<proteinExistence type="predicted"/>
<dbReference type="AlphaFoldDB" id="A0A0S4XR24"/>
<dbReference type="EMBL" id="FAXN01000097">
    <property type="protein sequence ID" value="CUV66574.1"/>
    <property type="molecule type" value="Genomic_DNA"/>
</dbReference>
<protein>
    <submittedName>
        <fullName evidence="2">Uncharacterized protein</fullName>
    </submittedName>
</protein>
<evidence type="ECO:0000313" key="2">
    <source>
        <dbReference type="EMBL" id="CUV66574.1"/>
    </source>
</evidence>
<reference evidence="2" key="1">
    <citation type="submission" date="2015-11" db="EMBL/GenBank/DDBJ databases">
        <authorList>
            <person name="Zhang Y."/>
            <person name="Guo Z."/>
        </authorList>
    </citation>
    <scope>NUCLEOTIDE SEQUENCE</scope>
    <source>
        <strain evidence="2">BN30871</strain>
    </source>
</reference>
<evidence type="ECO:0000256" key="1">
    <source>
        <dbReference type="SAM" id="Phobius"/>
    </source>
</evidence>
<keyword evidence="1" id="KW-0812">Transmembrane</keyword>
<keyword evidence="1" id="KW-1133">Transmembrane helix</keyword>